<feature type="transmembrane region" description="Helical" evidence="2">
    <location>
        <begin position="56"/>
        <end position="78"/>
    </location>
</feature>
<dbReference type="Proteomes" id="UP000250043">
    <property type="component" value="Unassembled WGS sequence"/>
</dbReference>
<keyword evidence="2" id="KW-0472">Membrane</keyword>
<protein>
    <submittedName>
        <fullName evidence="3">Uncharacterized protein</fullName>
    </submittedName>
</protein>
<organism evidence="3 4">
    <name type="scientific">Obba rivulosa</name>
    <dbReference type="NCBI Taxonomy" id="1052685"/>
    <lineage>
        <taxon>Eukaryota</taxon>
        <taxon>Fungi</taxon>
        <taxon>Dikarya</taxon>
        <taxon>Basidiomycota</taxon>
        <taxon>Agaricomycotina</taxon>
        <taxon>Agaricomycetes</taxon>
        <taxon>Polyporales</taxon>
        <taxon>Gelatoporiaceae</taxon>
        <taxon>Obba</taxon>
    </lineage>
</organism>
<dbReference type="AlphaFoldDB" id="A0A8E2DME7"/>
<gene>
    <name evidence="3" type="ORF">OBBRIDRAFT_417303</name>
</gene>
<keyword evidence="2" id="KW-0812">Transmembrane</keyword>
<evidence type="ECO:0000256" key="2">
    <source>
        <dbReference type="SAM" id="Phobius"/>
    </source>
</evidence>
<name>A0A8E2DME7_9APHY</name>
<sequence length="144" mass="15171">MVPRIVFVTAESARAAGRLRPRPATRRARASTRRVASLAAAVARSRGSLLSSAVRLFVAPFCLSALAATTSIICSVVMPRAHSRTMHAQNNAAIVQHTLSSPRTRATASEPHAAVPEPVSGRPSISGRCLARAEQLGLPTRSAQ</sequence>
<dbReference type="EMBL" id="KV722365">
    <property type="protein sequence ID" value="OCH92682.1"/>
    <property type="molecule type" value="Genomic_DNA"/>
</dbReference>
<feature type="region of interest" description="Disordered" evidence="1">
    <location>
        <begin position="99"/>
        <end position="126"/>
    </location>
</feature>
<evidence type="ECO:0000313" key="3">
    <source>
        <dbReference type="EMBL" id="OCH92682.1"/>
    </source>
</evidence>
<evidence type="ECO:0000256" key="1">
    <source>
        <dbReference type="SAM" id="MobiDB-lite"/>
    </source>
</evidence>
<reference evidence="3 4" key="1">
    <citation type="submission" date="2016-07" db="EMBL/GenBank/DDBJ databases">
        <title>Draft genome of the white-rot fungus Obba rivulosa 3A-2.</title>
        <authorList>
            <consortium name="DOE Joint Genome Institute"/>
            <person name="Miettinen O."/>
            <person name="Riley R."/>
            <person name="Acob R."/>
            <person name="Barry K."/>
            <person name="Cullen D."/>
            <person name="De Vries R."/>
            <person name="Hainaut M."/>
            <person name="Hatakka A."/>
            <person name="Henrissat B."/>
            <person name="Hilden K."/>
            <person name="Kuo R."/>
            <person name="Labutti K."/>
            <person name="Lipzen A."/>
            <person name="Makela M.R."/>
            <person name="Sandor L."/>
            <person name="Spatafora J.W."/>
            <person name="Grigoriev I.V."/>
            <person name="Hibbett D.S."/>
        </authorList>
    </citation>
    <scope>NUCLEOTIDE SEQUENCE [LARGE SCALE GENOMIC DNA]</scope>
    <source>
        <strain evidence="3 4">3A-2</strain>
    </source>
</reference>
<keyword evidence="2" id="KW-1133">Transmembrane helix</keyword>
<accession>A0A8E2DME7</accession>
<keyword evidence="4" id="KW-1185">Reference proteome</keyword>
<proteinExistence type="predicted"/>
<evidence type="ECO:0000313" key="4">
    <source>
        <dbReference type="Proteomes" id="UP000250043"/>
    </source>
</evidence>